<keyword evidence="1" id="KW-1133">Transmembrane helix</keyword>
<proteinExistence type="predicted"/>
<name>A0A5J4SPR8_9ZZZZ</name>
<evidence type="ECO:0000256" key="1">
    <source>
        <dbReference type="SAM" id="Phobius"/>
    </source>
</evidence>
<feature type="transmembrane region" description="Helical" evidence="1">
    <location>
        <begin position="12"/>
        <end position="30"/>
    </location>
</feature>
<reference evidence="2" key="1">
    <citation type="submission" date="2019-03" db="EMBL/GenBank/DDBJ databases">
        <title>Single cell metagenomics reveals metabolic interactions within the superorganism composed of flagellate Streblomastix strix and complex community of Bacteroidetes bacteria on its surface.</title>
        <authorList>
            <person name="Treitli S.C."/>
            <person name="Kolisko M."/>
            <person name="Husnik F."/>
            <person name="Keeling P."/>
            <person name="Hampl V."/>
        </authorList>
    </citation>
    <scope>NUCLEOTIDE SEQUENCE</scope>
    <source>
        <strain evidence="2">STM</strain>
    </source>
</reference>
<keyword evidence="1" id="KW-0472">Membrane</keyword>
<dbReference type="EMBL" id="SNRY01000084">
    <property type="protein sequence ID" value="KAA6347802.1"/>
    <property type="molecule type" value="Genomic_DNA"/>
</dbReference>
<accession>A0A5J4SPR8</accession>
<gene>
    <name evidence="2" type="ORF">EZS27_004755</name>
</gene>
<evidence type="ECO:0000313" key="2">
    <source>
        <dbReference type="EMBL" id="KAA6347802.1"/>
    </source>
</evidence>
<comment type="caution">
    <text evidence="2">The sequence shown here is derived from an EMBL/GenBank/DDBJ whole genome shotgun (WGS) entry which is preliminary data.</text>
</comment>
<sequence length="145" mass="17007">MASYCNEYINARIISVIIAGCALFVAWRNLKGLWRAQSLQAQMGLIQLENEVRKNHSQFKIAFRKYDDEYQKKQDSTLLQMMNIERTNAFELYISTADKLAALINSQFLKGQFHKRNWKDEYFAIFEEVKKCYQSDDTIISGKNT</sequence>
<dbReference type="AlphaFoldDB" id="A0A5J4SPR8"/>
<organism evidence="2">
    <name type="scientific">termite gut metagenome</name>
    <dbReference type="NCBI Taxonomy" id="433724"/>
    <lineage>
        <taxon>unclassified sequences</taxon>
        <taxon>metagenomes</taxon>
        <taxon>organismal metagenomes</taxon>
    </lineage>
</organism>
<keyword evidence="1" id="KW-0812">Transmembrane</keyword>
<protein>
    <submittedName>
        <fullName evidence="2">Uncharacterized protein</fullName>
    </submittedName>
</protein>